<feature type="domain" description="HTH asnC-type" evidence="4">
    <location>
        <begin position="218"/>
        <end position="279"/>
    </location>
</feature>
<dbReference type="SUPFAM" id="SSF54909">
    <property type="entry name" value="Dimeric alpha+beta barrel"/>
    <property type="match status" value="1"/>
</dbReference>
<dbReference type="Gene3D" id="1.10.10.10">
    <property type="entry name" value="Winged helix-like DNA-binding domain superfamily/Winged helix DNA-binding domain"/>
    <property type="match status" value="1"/>
</dbReference>
<evidence type="ECO:0000256" key="2">
    <source>
        <dbReference type="ARBA" id="ARBA00023125"/>
    </source>
</evidence>
<dbReference type="InterPro" id="IPR011008">
    <property type="entry name" value="Dimeric_a/b-barrel"/>
</dbReference>
<evidence type="ECO:0000259" key="4">
    <source>
        <dbReference type="PROSITE" id="PS50956"/>
    </source>
</evidence>
<dbReference type="InterPro" id="IPR036390">
    <property type="entry name" value="WH_DNA-bd_sf"/>
</dbReference>
<dbReference type="GO" id="GO:0043565">
    <property type="term" value="F:sequence-specific DNA binding"/>
    <property type="evidence" value="ECO:0007669"/>
    <property type="project" value="InterPro"/>
</dbReference>
<evidence type="ECO:0000313" key="6">
    <source>
        <dbReference type="Proteomes" id="UP000050455"/>
    </source>
</evidence>
<dbReference type="PANTHER" id="PTHR30154">
    <property type="entry name" value="LEUCINE-RESPONSIVE REGULATORY PROTEIN"/>
    <property type="match status" value="1"/>
</dbReference>
<dbReference type="Pfam" id="PF01037">
    <property type="entry name" value="AsnC_trans_reg"/>
    <property type="match status" value="1"/>
</dbReference>
<gene>
    <name evidence="5" type="ORF">ALO64_01271</name>
</gene>
<evidence type="ECO:0000313" key="5">
    <source>
        <dbReference type="EMBL" id="KPX84570.1"/>
    </source>
</evidence>
<dbReference type="PATRIC" id="fig|86176.4.peg.1381"/>
<dbReference type="InterPro" id="IPR036388">
    <property type="entry name" value="WH-like_DNA-bd_sf"/>
</dbReference>
<name>A0A0P9V2G0_9PSED</name>
<dbReference type="InterPro" id="IPR011991">
    <property type="entry name" value="ArsR-like_HTH"/>
</dbReference>
<dbReference type="CDD" id="cd00090">
    <property type="entry name" value="HTH_ARSR"/>
    <property type="match status" value="1"/>
</dbReference>
<comment type="caution">
    <text evidence="5">The sequence shown here is derived from an EMBL/GenBank/DDBJ whole genome shotgun (WGS) entry which is preliminary data.</text>
</comment>
<sequence>MVIARKNQYTAIGCNACRVAVLEDIPATVHARAFTVPEGKHAIVFAVGEQVDLLTAPDGRSRQFFIDARLKMDGVLLQVVLGVPKAFVQIAQRRAAVAGNKTGGIQALRFITLFLQHRQASQGLCAGQVQITGGKPVFIIQTNISQRHADTSLVLVLFLSCSYRCQAFAQGRSNPAALPLDCQQQRGFFFLNACKSADIEHAFFDQNKKKGQFMQPKLSPIDRKILRLLQHDASLSAAEIAERVELSQSPCWRRIHRLQEDGVIERTVALLSTQKLGLSMTVFVEVKLSGHGRRYLAEFEEAIIGHPEVLECYTMAGGMDFMLKVVAQDIASYERFLRDHLLQLPHVHEAHSNIAMSTVKRTTELPLD</sequence>
<dbReference type="InterPro" id="IPR000485">
    <property type="entry name" value="AsnC-type_HTH_dom"/>
</dbReference>
<dbReference type="PRINTS" id="PR00033">
    <property type="entry name" value="HTHASNC"/>
</dbReference>
<dbReference type="AlphaFoldDB" id="A0A0P9V2G0"/>
<dbReference type="SUPFAM" id="SSF46785">
    <property type="entry name" value="Winged helix' DNA-binding domain"/>
    <property type="match status" value="1"/>
</dbReference>
<evidence type="ECO:0000256" key="1">
    <source>
        <dbReference type="ARBA" id="ARBA00023015"/>
    </source>
</evidence>
<dbReference type="GO" id="GO:0043200">
    <property type="term" value="P:response to amino acid"/>
    <property type="evidence" value="ECO:0007669"/>
    <property type="project" value="TreeGrafter"/>
</dbReference>
<dbReference type="Pfam" id="PF13412">
    <property type="entry name" value="HTH_24"/>
    <property type="match status" value="1"/>
</dbReference>
<dbReference type="InterPro" id="IPR019888">
    <property type="entry name" value="Tscrpt_reg_AsnC-like"/>
</dbReference>
<dbReference type="PANTHER" id="PTHR30154:SF17">
    <property type="entry name" value="DNA-BINDING TRANSCRIPTIONAL ACTIVATOR DECR"/>
    <property type="match status" value="1"/>
</dbReference>
<dbReference type="GO" id="GO:0006355">
    <property type="term" value="P:regulation of DNA-templated transcription"/>
    <property type="evidence" value="ECO:0007669"/>
    <property type="project" value="UniProtKB-ARBA"/>
</dbReference>
<protein>
    <submittedName>
        <fullName evidence="5">AsnC family transcriptional regulator</fullName>
    </submittedName>
</protein>
<keyword evidence="2" id="KW-0238">DNA-binding</keyword>
<reference evidence="5 6" key="1">
    <citation type="submission" date="2015-09" db="EMBL/GenBank/DDBJ databases">
        <title>Genome announcement of multiple Pseudomonas syringae strains.</title>
        <authorList>
            <person name="Thakur S."/>
            <person name="Wang P.W."/>
            <person name="Gong Y."/>
            <person name="Weir B.S."/>
            <person name="Guttman D.S."/>
        </authorList>
    </citation>
    <scope>NUCLEOTIDE SEQUENCE [LARGE SCALE GENOMIC DNA]</scope>
    <source>
        <strain evidence="5 6">ICMP6289</strain>
    </source>
</reference>
<dbReference type="SMART" id="SM00344">
    <property type="entry name" value="HTH_ASNC"/>
    <property type="match status" value="1"/>
</dbReference>
<dbReference type="EMBL" id="LJQT01000348">
    <property type="protein sequence ID" value="KPX84570.1"/>
    <property type="molecule type" value="Genomic_DNA"/>
</dbReference>
<dbReference type="PROSITE" id="PS50956">
    <property type="entry name" value="HTH_ASNC_2"/>
    <property type="match status" value="1"/>
</dbReference>
<evidence type="ECO:0000256" key="3">
    <source>
        <dbReference type="ARBA" id="ARBA00023163"/>
    </source>
</evidence>
<dbReference type="Gene3D" id="3.30.70.920">
    <property type="match status" value="1"/>
</dbReference>
<accession>A0A0P9V2G0</accession>
<keyword evidence="6" id="KW-1185">Reference proteome</keyword>
<proteinExistence type="predicted"/>
<dbReference type="Proteomes" id="UP000050455">
    <property type="component" value="Unassembled WGS sequence"/>
</dbReference>
<organism evidence="5 6">
    <name type="scientific">Pseudomonas meliae</name>
    <dbReference type="NCBI Taxonomy" id="86176"/>
    <lineage>
        <taxon>Bacteria</taxon>
        <taxon>Pseudomonadati</taxon>
        <taxon>Pseudomonadota</taxon>
        <taxon>Gammaproteobacteria</taxon>
        <taxon>Pseudomonadales</taxon>
        <taxon>Pseudomonadaceae</taxon>
        <taxon>Pseudomonas</taxon>
    </lineage>
</organism>
<keyword evidence="3" id="KW-0804">Transcription</keyword>
<keyword evidence="1" id="KW-0805">Transcription regulation</keyword>
<dbReference type="InterPro" id="IPR019887">
    <property type="entry name" value="Tscrpt_reg_AsnC/Lrp_C"/>
</dbReference>
<dbReference type="GO" id="GO:0005829">
    <property type="term" value="C:cytosol"/>
    <property type="evidence" value="ECO:0007669"/>
    <property type="project" value="TreeGrafter"/>
</dbReference>